<proteinExistence type="predicted"/>
<name>A0A117N2A2_RHILI</name>
<dbReference type="Pfam" id="PF21880">
    <property type="entry name" value="DUF6916"/>
    <property type="match status" value="1"/>
</dbReference>
<dbReference type="Proteomes" id="UP000053176">
    <property type="component" value="Unassembled WGS sequence"/>
</dbReference>
<dbReference type="OrthoDB" id="8926597at2"/>
<protein>
    <recommendedName>
        <fullName evidence="1">DUF6916 domain-containing protein</fullName>
    </recommendedName>
</protein>
<organism evidence="2 3">
    <name type="scientific">Rhizobium loti</name>
    <name type="common">Mesorhizobium loti</name>
    <dbReference type="NCBI Taxonomy" id="381"/>
    <lineage>
        <taxon>Bacteria</taxon>
        <taxon>Pseudomonadati</taxon>
        <taxon>Pseudomonadota</taxon>
        <taxon>Alphaproteobacteria</taxon>
        <taxon>Hyphomicrobiales</taxon>
        <taxon>Phyllobacteriaceae</taxon>
        <taxon>Mesorhizobium</taxon>
    </lineage>
</organism>
<evidence type="ECO:0000259" key="1">
    <source>
        <dbReference type="Pfam" id="PF21880"/>
    </source>
</evidence>
<reference evidence="2 3" key="1">
    <citation type="submission" date="2015-12" db="EMBL/GenBank/DDBJ databases">
        <title>Draft genome sequence of Mesorhizobium sp. UFLA 01-765, a multitolerant efficient symbiont and plant-growth promoting strain isolated from Zn-mining soil using Leucaena leucocephala as a trap plant.</title>
        <authorList>
            <person name="Rangel W.M."/>
            <person name="Thijs S."/>
            <person name="Longatti S.M."/>
            <person name="Moreira F.M."/>
            <person name="Weyens N."/>
            <person name="Vangronsveld J."/>
            <person name="Van Hamme J.D."/>
            <person name="Bottos E.M."/>
            <person name="Rineau F."/>
        </authorList>
    </citation>
    <scope>NUCLEOTIDE SEQUENCE [LARGE SCALE GENOMIC DNA]</scope>
    <source>
        <strain evidence="2 3">UFLA 01-765</strain>
    </source>
</reference>
<sequence length="97" mass="10686">MQFMTLERFAGCVGQGFDVDLGTASVALTLSEARPLPQQGFAAAMRSPFYLLFRSGSPVVLPQKIYRMKNVTVGAIEIFIVPVARDRQGIVYQAIFN</sequence>
<gene>
    <name evidence="2" type="ORF">AU467_32120</name>
</gene>
<dbReference type="AlphaFoldDB" id="A0A117N2A2"/>
<evidence type="ECO:0000313" key="2">
    <source>
        <dbReference type="EMBL" id="KUM23978.1"/>
    </source>
</evidence>
<comment type="caution">
    <text evidence="2">The sequence shown here is derived from an EMBL/GenBank/DDBJ whole genome shotgun (WGS) entry which is preliminary data.</text>
</comment>
<dbReference type="EMBL" id="LPWA01000148">
    <property type="protein sequence ID" value="KUM23978.1"/>
    <property type="molecule type" value="Genomic_DNA"/>
</dbReference>
<dbReference type="InterPro" id="IPR054209">
    <property type="entry name" value="DUF6916"/>
</dbReference>
<feature type="domain" description="DUF6916" evidence="1">
    <location>
        <begin position="4"/>
        <end position="96"/>
    </location>
</feature>
<evidence type="ECO:0000313" key="3">
    <source>
        <dbReference type="Proteomes" id="UP000053176"/>
    </source>
</evidence>
<accession>A0A117N2A2</accession>